<name>A0A0A1ZLB5_PROMR</name>
<evidence type="ECO:0000256" key="6">
    <source>
        <dbReference type="PIRSR" id="PIRSR602129-50"/>
    </source>
</evidence>
<dbReference type="GO" id="GO:0004058">
    <property type="term" value="F:aromatic-L-amino-acid decarboxylase activity"/>
    <property type="evidence" value="ECO:0007669"/>
    <property type="project" value="UniProtKB-ARBA"/>
</dbReference>
<evidence type="ECO:0000256" key="5">
    <source>
        <dbReference type="ARBA" id="ARBA00023239"/>
    </source>
</evidence>
<gene>
    <name evidence="8" type="ORF">EU93_1558</name>
</gene>
<evidence type="ECO:0000256" key="4">
    <source>
        <dbReference type="ARBA" id="ARBA00022898"/>
    </source>
</evidence>
<evidence type="ECO:0000256" key="3">
    <source>
        <dbReference type="ARBA" id="ARBA00022793"/>
    </source>
</evidence>
<dbReference type="PANTHER" id="PTHR45677:SF8">
    <property type="entry name" value="CYSTEINE SULFINIC ACID DECARBOXYLASE"/>
    <property type="match status" value="1"/>
</dbReference>
<dbReference type="InterPro" id="IPR015421">
    <property type="entry name" value="PyrdxlP-dep_Trfase_major"/>
</dbReference>
<comment type="cofactor">
    <cofactor evidence="1 6 7">
        <name>pyridoxal 5'-phosphate</name>
        <dbReference type="ChEBI" id="CHEBI:597326"/>
    </cofactor>
</comment>
<keyword evidence="4 6" id="KW-0663">Pyridoxal phosphate</keyword>
<dbReference type="InterPro" id="IPR002129">
    <property type="entry name" value="PyrdxlP-dep_de-COase"/>
</dbReference>
<dbReference type="Gene3D" id="3.40.640.10">
    <property type="entry name" value="Type I PLP-dependent aspartate aminotransferase-like (Major domain)"/>
    <property type="match status" value="1"/>
</dbReference>
<keyword evidence="5 7" id="KW-0456">Lyase</keyword>
<dbReference type="InterPro" id="IPR015424">
    <property type="entry name" value="PyrdxlP-dep_Trfase"/>
</dbReference>
<evidence type="ECO:0000313" key="9">
    <source>
        <dbReference type="Proteomes" id="UP000030491"/>
    </source>
</evidence>
<dbReference type="AlphaFoldDB" id="A0A0A1ZLB5"/>
<proteinExistence type="inferred from homology"/>
<evidence type="ECO:0000256" key="7">
    <source>
        <dbReference type="RuleBase" id="RU000382"/>
    </source>
</evidence>
<dbReference type="GO" id="GO:0019752">
    <property type="term" value="P:carboxylic acid metabolic process"/>
    <property type="evidence" value="ECO:0007669"/>
    <property type="project" value="InterPro"/>
</dbReference>
<dbReference type="Proteomes" id="UP000030491">
    <property type="component" value="Unassembled WGS sequence"/>
</dbReference>
<feature type="modified residue" description="N6-(pyridoxal phosphate)lysine" evidence="6">
    <location>
        <position position="297"/>
    </location>
</feature>
<dbReference type="SUPFAM" id="SSF53383">
    <property type="entry name" value="PLP-dependent transferases"/>
    <property type="match status" value="1"/>
</dbReference>
<evidence type="ECO:0000256" key="2">
    <source>
        <dbReference type="ARBA" id="ARBA00009533"/>
    </source>
</evidence>
<dbReference type="RefSeq" id="WP_032514347.1">
    <property type="nucleotide sequence ID" value="NZ_JNAJ01000017.1"/>
</dbReference>
<dbReference type="EMBL" id="JNAJ01000017">
    <property type="protein sequence ID" value="KGF90387.1"/>
    <property type="molecule type" value="Genomic_DNA"/>
</dbReference>
<dbReference type="Pfam" id="PF00282">
    <property type="entry name" value="Pyridoxal_deC"/>
    <property type="match status" value="1"/>
</dbReference>
<accession>A0A0A1ZLB5</accession>
<evidence type="ECO:0000256" key="1">
    <source>
        <dbReference type="ARBA" id="ARBA00001933"/>
    </source>
</evidence>
<evidence type="ECO:0000313" key="8">
    <source>
        <dbReference type="EMBL" id="KGF90387.1"/>
    </source>
</evidence>
<dbReference type="OrthoDB" id="9803665at2"/>
<keyword evidence="3" id="KW-0210">Decarboxylase</keyword>
<dbReference type="GO" id="GO:0005737">
    <property type="term" value="C:cytoplasm"/>
    <property type="evidence" value="ECO:0007669"/>
    <property type="project" value="TreeGrafter"/>
</dbReference>
<sequence length="463" mass="51214">MTEDLINKKDIYFPSYLGTNNNLTTLLNRATQTLCNWFSNAEKYGPLPLDENFKCIMPEEDGNSAEDLFSEIESLLNSSYNPAHPGSLAHLDPPPLIFSILGDLIAAGLNNNLLAYELSPSVTLLEESLCKWFAKKIGFNNYSGGIAASGGTLSNLNALIAARHNAGLGSDPKSVLLVSEDAHSSFIKCIRIMGLDENNLIRVKTDNKGCMDIQCLRKTLDNCSIENKKIFAVVATLGTTVRGAIDPIKDISEICKERDIWLHIDGSIGGIFAVTSIPIEGINNIDKANSITINPQKIIGITKTSSLLLVSNMSTLENTFSTGLPYISSNENILNRGEIGIQGSRPAEVIKLWLGLRFLGMKGIEDILKSSIDKKDFFIKNISKNKFEIYSGPLHIVSFLPNGLTAKDSDIWTQTKVNELMKNNFMLSRPKFKGKYFLRVVMGNYNTNNSHIEELLKFFDPYQ</sequence>
<dbReference type="PANTHER" id="PTHR45677">
    <property type="entry name" value="GLUTAMATE DECARBOXYLASE-RELATED"/>
    <property type="match status" value="1"/>
</dbReference>
<dbReference type="Gene3D" id="3.90.1150.170">
    <property type="match status" value="2"/>
</dbReference>
<comment type="similarity">
    <text evidence="2 7">Belongs to the group II decarboxylase family.</text>
</comment>
<organism evidence="8 9">
    <name type="scientific">Prochlorococcus marinus str. MIT 9116</name>
    <dbReference type="NCBI Taxonomy" id="167544"/>
    <lineage>
        <taxon>Bacteria</taxon>
        <taxon>Bacillati</taxon>
        <taxon>Cyanobacteriota</taxon>
        <taxon>Cyanophyceae</taxon>
        <taxon>Synechococcales</taxon>
        <taxon>Prochlorococcaceae</taxon>
        <taxon>Prochlorococcus</taxon>
    </lineage>
</organism>
<protein>
    <submittedName>
        <fullName evidence="8">Pyridoxal-dependent decarboxylase family protein</fullName>
    </submittedName>
</protein>
<dbReference type="GO" id="GO:0030170">
    <property type="term" value="F:pyridoxal phosphate binding"/>
    <property type="evidence" value="ECO:0007669"/>
    <property type="project" value="InterPro"/>
</dbReference>
<reference evidence="9" key="1">
    <citation type="journal article" date="2014" name="Sci. Data">
        <title>Genomes of diverse isolates of the marine cyanobacterium Prochlorococcus.</title>
        <authorList>
            <person name="Biller S."/>
            <person name="Berube P."/>
            <person name="Thompson J."/>
            <person name="Kelly L."/>
            <person name="Roggensack S."/>
            <person name="Awad L."/>
            <person name="Roache-Johnson K."/>
            <person name="Ding H."/>
            <person name="Giovannoni S.J."/>
            <person name="Moore L.R."/>
            <person name="Chisholm S.W."/>
        </authorList>
    </citation>
    <scope>NUCLEOTIDE SEQUENCE [LARGE SCALE GENOMIC DNA]</scope>
</reference>
<comment type="caution">
    <text evidence="8">The sequence shown here is derived from an EMBL/GenBank/DDBJ whole genome shotgun (WGS) entry which is preliminary data.</text>
</comment>